<dbReference type="NCBIfam" id="TIGR00048">
    <property type="entry name" value="rRNA_mod_RlmN"/>
    <property type="match status" value="1"/>
</dbReference>
<dbReference type="InterPro" id="IPR007197">
    <property type="entry name" value="rSAM"/>
</dbReference>
<evidence type="ECO:0000256" key="11">
    <source>
        <dbReference type="ARBA" id="ARBA00023004"/>
    </source>
</evidence>
<dbReference type="PIRSF" id="PIRSF006004">
    <property type="entry name" value="CHP00048"/>
    <property type="match status" value="1"/>
</dbReference>
<evidence type="ECO:0000256" key="8">
    <source>
        <dbReference type="ARBA" id="ARBA00022691"/>
    </source>
</evidence>
<keyword evidence="7" id="KW-0808">Transferase</keyword>
<dbReference type="SFLD" id="SFLDS00029">
    <property type="entry name" value="Radical_SAM"/>
    <property type="match status" value="1"/>
</dbReference>
<dbReference type="EMBL" id="CAXAMM010019358">
    <property type="protein sequence ID" value="CAK9045525.1"/>
    <property type="molecule type" value="Genomic_DNA"/>
</dbReference>
<dbReference type="Pfam" id="PF04055">
    <property type="entry name" value="Radical_SAM"/>
    <property type="match status" value="1"/>
</dbReference>
<evidence type="ECO:0000256" key="1">
    <source>
        <dbReference type="ARBA" id="ARBA00001966"/>
    </source>
</evidence>
<dbReference type="EMBL" id="CAXAMM010031824">
    <property type="protein sequence ID" value="CAK9068777.1"/>
    <property type="molecule type" value="Genomic_DNA"/>
</dbReference>
<dbReference type="InterPro" id="IPR027492">
    <property type="entry name" value="RNA_MTrfase_RlmN"/>
</dbReference>
<proteinExistence type="inferred from homology"/>
<evidence type="ECO:0000256" key="12">
    <source>
        <dbReference type="ARBA" id="ARBA00023014"/>
    </source>
</evidence>
<dbReference type="SUPFAM" id="SSF102114">
    <property type="entry name" value="Radical SAM enzymes"/>
    <property type="match status" value="1"/>
</dbReference>
<dbReference type="EMBL" id="CAXAMM010038014">
    <property type="protein sequence ID" value="CAK9078070.1"/>
    <property type="molecule type" value="Genomic_DNA"/>
</dbReference>
<evidence type="ECO:0000256" key="10">
    <source>
        <dbReference type="ARBA" id="ARBA00022723"/>
    </source>
</evidence>
<keyword evidence="12" id="KW-0411">Iron-sulfur</keyword>
<comment type="subcellular location">
    <subcellularLocation>
        <location evidence="2">Cytoplasm</location>
    </subcellularLocation>
</comment>
<dbReference type="Gene3D" id="1.10.150.530">
    <property type="match status" value="1"/>
</dbReference>
<sequence length="358" mass="39493">MSFLLDPVEKPLERWLASRGVPKYRLGQIHNWLFARRAASFEEMTDLPQDLRKALSEELPLWSTNIVKRHRADDATEKLLLELADGQRIECVLMREGQRRTICISTQVGCGMGCAFCASGLEGVTRNLSSGEIVEQMLRLNQCLGPNERISHIVVMGMGEPLANLKSLLPALELATSPQGLGISARRITVSTVGLPAGIDRLAKNNVPYRLAVSLHAPNDELRDQLVRVNSKIGIDAILSAAARYFAATGRRLTFEYVLLADVNDQPEHAQELVRRLAGRTALVNIIPYNPVDGLPYHRPSDEALNRFVAILRGAEIEVQVRKRKGDAIDAACGQLRRSMGNTQTVFQLPSVDVSSSA</sequence>
<comment type="caution">
    <text evidence="17">The sequence shown here is derived from an EMBL/GenBank/DDBJ whole genome shotgun (WGS) entry which is preliminary data.</text>
</comment>
<evidence type="ECO:0000259" key="13">
    <source>
        <dbReference type="PROSITE" id="PS51918"/>
    </source>
</evidence>
<dbReference type="InterPro" id="IPR048641">
    <property type="entry name" value="RlmN_N"/>
</dbReference>
<dbReference type="SFLD" id="SFLDG01062">
    <property type="entry name" value="methyltransferase_(Class_A)"/>
    <property type="match status" value="1"/>
</dbReference>
<dbReference type="Gene3D" id="3.20.20.70">
    <property type="entry name" value="Aldolase class I"/>
    <property type="match status" value="1"/>
</dbReference>
<dbReference type="EMBL" id="CAXAMM010030669">
    <property type="protein sequence ID" value="CAK9066887.1"/>
    <property type="molecule type" value="Genomic_DNA"/>
</dbReference>
<evidence type="ECO:0000313" key="17">
    <source>
        <dbReference type="EMBL" id="CAK9068777.1"/>
    </source>
</evidence>
<dbReference type="Proteomes" id="UP001642464">
    <property type="component" value="Unassembled WGS sequence"/>
</dbReference>
<evidence type="ECO:0000313" key="18">
    <source>
        <dbReference type="EMBL" id="CAK9078070.1"/>
    </source>
</evidence>
<evidence type="ECO:0000256" key="2">
    <source>
        <dbReference type="ARBA" id="ARBA00004496"/>
    </source>
</evidence>
<keyword evidence="9" id="KW-0819">tRNA processing</keyword>
<dbReference type="EMBL" id="CAXAMM010022914">
    <property type="protein sequence ID" value="CAK9052775.1"/>
    <property type="molecule type" value="Genomic_DNA"/>
</dbReference>
<evidence type="ECO:0000256" key="4">
    <source>
        <dbReference type="ARBA" id="ARBA00022490"/>
    </source>
</evidence>
<evidence type="ECO:0000256" key="5">
    <source>
        <dbReference type="ARBA" id="ARBA00022552"/>
    </source>
</evidence>
<name>A0ABP0P1E8_9DINO</name>
<dbReference type="PANTHER" id="PTHR30544:SF5">
    <property type="entry name" value="RADICAL SAM CORE DOMAIN-CONTAINING PROTEIN"/>
    <property type="match status" value="1"/>
</dbReference>
<evidence type="ECO:0000313" key="19">
    <source>
        <dbReference type="Proteomes" id="UP001642464"/>
    </source>
</evidence>
<comment type="cofactor">
    <cofactor evidence="1">
        <name>[4Fe-4S] cluster</name>
        <dbReference type="ChEBI" id="CHEBI:49883"/>
    </cofactor>
</comment>
<dbReference type="InterPro" id="IPR040072">
    <property type="entry name" value="Methyltransferase_A"/>
</dbReference>
<dbReference type="HAMAP" id="MF_01849">
    <property type="entry name" value="RNA_methyltr_RlmN"/>
    <property type="match status" value="1"/>
</dbReference>
<evidence type="ECO:0000256" key="6">
    <source>
        <dbReference type="ARBA" id="ARBA00022603"/>
    </source>
</evidence>
<keyword evidence="10" id="KW-0479">Metal-binding</keyword>
<dbReference type="InterPro" id="IPR013785">
    <property type="entry name" value="Aldolase_TIM"/>
</dbReference>
<protein>
    <recommendedName>
        <fullName evidence="13">Radical SAM core domain-containing protein</fullName>
    </recommendedName>
</protein>
<dbReference type="SFLD" id="SFLDF00275">
    <property type="entry name" value="adenosine_C2_methyltransferase"/>
    <property type="match status" value="1"/>
</dbReference>
<reference evidence="17 19" key="1">
    <citation type="submission" date="2024-02" db="EMBL/GenBank/DDBJ databases">
        <authorList>
            <person name="Chen Y."/>
            <person name="Shah S."/>
            <person name="Dougan E. K."/>
            <person name="Thang M."/>
            <person name="Chan C."/>
        </authorList>
    </citation>
    <scope>NUCLEOTIDE SEQUENCE [LARGE SCALE GENOMIC DNA]</scope>
</reference>
<accession>A0ABP0P1E8</accession>
<dbReference type="CDD" id="cd01335">
    <property type="entry name" value="Radical_SAM"/>
    <property type="match status" value="1"/>
</dbReference>
<dbReference type="PANTHER" id="PTHR30544">
    <property type="entry name" value="23S RRNA METHYLTRANSFERASE"/>
    <property type="match status" value="1"/>
</dbReference>
<keyword evidence="11" id="KW-0408">Iron</keyword>
<keyword evidence="19" id="KW-1185">Reference proteome</keyword>
<dbReference type="PROSITE" id="PS51918">
    <property type="entry name" value="RADICAL_SAM"/>
    <property type="match status" value="1"/>
</dbReference>
<dbReference type="InterPro" id="IPR004383">
    <property type="entry name" value="rRNA_lsu_MTrfase_RlmN/Cfr"/>
</dbReference>
<keyword evidence="5" id="KW-0698">rRNA processing</keyword>
<evidence type="ECO:0000256" key="3">
    <source>
        <dbReference type="ARBA" id="ARBA00022485"/>
    </source>
</evidence>
<organism evidence="17 19">
    <name type="scientific">Durusdinium trenchii</name>
    <dbReference type="NCBI Taxonomy" id="1381693"/>
    <lineage>
        <taxon>Eukaryota</taxon>
        <taxon>Sar</taxon>
        <taxon>Alveolata</taxon>
        <taxon>Dinophyceae</taxon>
        <taxon>Suessiales</taxon>
        <taxon>Symbiodiniaceae</taxon>
        <taxon>Durusdinium</taxon>
    </lineage>
</organism>
<keyword evidence="8" id="KW-0949">S-adenosyl-L-methionine</keyword>
<evidence type="ECO:0000313" key="14">
    <source>
        <dbReference type="EMBL" id="CAK9045525.1"/>
    </source>
</evidence>
<evidence type="ECO:0000256" key="7">
    <source>
        <dbReference type="ARBA" id="ARBA00022679"/>
    </source>
</evidence>
<dbReference type="Pfam" id="PF21016">
    <property type="entry name" value="RlmN_N"/>
    <property type="match status" value="1"/>
</dbReference>
<evidence type="ECO:0000256" key="9">
    <source>
        <dbReference type="ARBA" id="ARBA00022694"/>
    </source>
</evidence>
<evidence type="ECO:0000313" key="15">
    <source>
        <dbReference type="EMBL" id="CAK9052775.1"/>
    </source>
</evidence>
<dbReference type="InterPro" id="IPR058240">
    <property type="entry name" value="rSAM_sf"/>
</dbReference>
<evidence type="ECO:0000313" key="16">
    <source>
        <dbReference type="EMBL" id="CAK9066887.1"/>
    </source>
</evidence>
<keyword evidence="3" id="KW-0004">4Fe-4S</keyword>
<feature type="domain" description="Radical SAM core" evidence="13">
    <location>
        <begin position="96"/>
        <end position="328"/>
    </location>
</feature>
<gene>
    <name evidence="14" type="ORF">SCF082_LOCUS25722</name>
    <name evidence="15" type="ORF">SCF082_LOCUS28846</name>
    <name evidence="16" type="ORF">SCF082_LOCUS33956</name>
    <name evidence="17" type="ORF">SCF082_LOCUS34571</name>
    <name evidence="18" type="ORF">SCF082_LOCUS37392</name>
</gene>
<keyword evidence="4" id="KW-0963">Cytoplasm</keyword>
<keyword evidence="6" id="KW-0489">Methyltransferase</keyword>